<feature type="chain" id="PRO_5043567890" evidence="1">
    <location>
        <begin position="20"/>
        <end position="178"/>
    </location>
</feature>
<keyword evidence="3" id="KW-1185">Reference proteome</keyword>
<organism evidence="2 3">
    <name type="scientific">Daldinia eschscholtzii</name>
    <dbReference type="NCBI Taxonomy" id="292717"/>
    <lineage>
        <taxon>Eukaryota</taxon>
        <taxon>Fungi</taxon>
        <taxon>Dikarya</taxon>
        <taxon>Ascomycota</taxon>
        <taxon>Pezizomycotina</taxon>
        <taxon>Sordariomycetes</taxon>
        <taxon>Xylariomycetidae</taxon>
        <taxon>Xylariales</taxon>
        <taxon>Hypoxylaceae</taxon>
        <taxon>Daldinia</taxon>
    </lineage>
</organism>
<dbReference type="EMBL" id="JBANMG010000008">
    <property type="protein sequence ID" value="KAK6950204.1"/>
    <property type="molecule type" value="Genomic_DNA"/>
</dbReference>
<dbReference type="AlphaFoldDB" id="A0AAX6MCL2"/>
<sequence>MRFQLSSLLAGLLASVVSAQEDPVQTGPFNLHIKGKEGSSIDGYAGSCHAGAAIEGLCYNAGPLPTGNSFEYYFNASSYTVVDDVPVGKLIWKLPYNGGEATVDQSLALQFTVNSNVAAAMFGIGSYSSDIGFDKDSKFFSWAYLDDSTFEAGKAPFPSGNGTAYYQWYVISFCLVGD</sequence>
<keyword evidence="1" id="KW-0732">Signal</keyword>
<evidence type="ECO:0000313" key="2">
    <source>
        <dbReference type="EMBL" id="KAK6950204.1"/>
    </source>
</evidence>
<reference evidence="2 3" key="1">
    <citation type="journal article" date="2024" name="Front Chem Biol">
        <title>Unveiling the potential of Daldinia eschscholtzii MFLUCC 19-0629 through bioactivity and bioinformatics studies for enhanced sustainable agriculture production.</title>
        <authorList>
            <person name="Brooks S."/>
            <person name="Weaver J.A."/>
            <person name="Klomchit A."/>
            <person name="Alharthi S.A."/>
            <person name="Onlamun T."/>
            <person name="Nurani R."/>
            <person name="Vong T.K."/>
            <person name="Alberti F."/>
            <person name="Greco C."/>
        </authorList>
    </citation>
    <scope>NUCLEOTIDE SEQUENCE [LARGE SCALE GENOMIC DNA]</scope>
    <source>
        <strain evidence="2">MFLUCC 19-0629</strain>
    </source>
</reference>
<gene>
    <name evidence="2" type="ORF">Daesc_008530</name>
</gene>
<proteinExistence type="predicted"/>
<accession>A0AAX6MCL2</accession>
<protein>
    <submittedName>
        <fullName evidence="2">Uncharacterized protein</fullName>
    </submittedName>
</protein>
<feature type="signal peptide" evidence="1">
    <location>
        <begin position="1"/>
        <end position="19"/>
    </location>
</feature>
<comment type="caution">
    <text evidence="2">The sequence shown here is derived from an EMBL/GenBank/DDBJ whole genome shotgun (WGS) entry which is preliminary data.</text>
</comment>
<evidence type="ECO:0000256" key="1">
    <source>
        <dbReference type="SAM" id="SignalP"/>
    </source>
</evidence>
<dbReference type="Proteomes" id="UP001369815">
    <property type="component" value="Unassembled WGS sequence"/>
</dbReference>
<name>A0AAX6MCL2_9PEZI</name>
<evidence type="ECO:0000313" key="3">
    <source>
        <dbReference type="Proteomes" id="UP001369815"/>
    </source>
</evidence>